<keyword evidence="6" id="KW-0812">Transmembrane</keyword>
<accession>A0A1H5U5W7</accession>
<dbReference type="OrthoDB" id="335193at2"/>
<evidence type="ECO:0000256" key="2">
    <source>
        <dbReference type="ARBA" id="ARBA00004765"/>
    </source>
</evidence>
<keyword evidence="8" id="KW-0808">Transferase</keyword>
<evidence type="ECO:0000256" key="4">
    <source>
        <dbReference type="ARBA" id="ARBA00013432"/>
    </source>
</evidence>
<evidence type="ECO:0000313" key="8">
    <source>
        <dbReference type="EMBL" id="SEF69848.1"/>
    </source>
</evidence>
<comment type="pathway">
    <text evidence="2">Phospholipid metabolism; CDP-diacylglycerol biosynthesis; CDP-diacylglycerol from sn-glycerol 3-phosphate: step 1/3.</text>
</comment>
<evidence type="ECO:0000313" key="9">
    <source>
        <dbReference type="Proteomes" id="UP000236752"/>
    </source>
</evidence>
<dbReference type="Proteomes" id="UP000236752">
    <property type="component" value="Unassembled WGS sequence"/>
</dbReference>
<dbReference type="UniPathway" id="UPA00557">
    <property type="reaction ID" value="UER00612"/>
</dbReference>
<dbReference type="EMBL" id="FNUZ01000001">
    <property type="protein sequence ID" value="SEF69848.1"/>
    <property type="molecule type" value="Genomic_DNA"/>
</dbReference>
<dbReference type="SUPFAM" id="SSF69593">
    <property type="entry name" value="Glycerol-3-phosphate (1)-acyltransferase"/>
    <property type="match status" value="1"/>
</dbReference>
<protein>
    <recommendedName>
        <fullName evidence="4">Glycerol-3-phosphate acyltransferase</fullName>
        <ecNumber evidence="3">2.3.1.15</ecNumber>
    </recommendedName>
</protein>
<keyword evidence="6" id="KW-0472">Membrane</keyword>
<evidence type="ECO:0000256" key="5">
    <source>
        <dbReference type="ARBA" id="ARBA00048427"/>
    </source>
</evidence>
<keyword evidence="6" id="KW-1133">Transmembrane helix</keyword>
<dbReference type="GO" id="GO:0012505">
    <property type="term" value="C:endomembrane system"/>
    <property type="evidence" value="ECO:0007669"/>
    <property type="project" value="UniProtKB-SubCell"/>
</dbReference>
<evidence type="ECO:0000256" key="1">
    <source>
        <dbReference type="ARBA" id="ARBA00004184"/>
    </source>
</evidence>
<name>A0A1H5U5W7_9RHOB</name>
<keyword evidence="9" id="KW-1185">Reference proteome</keyword>
<comment type="catalytic activity">
    <reaction evidence="5">
        <text>sn-glycerol 3-phosphate + an acyl-CoA = a 1-acyl-sn-glycero-3-phosphate + CoA</text>
        <dbReference type="Rhea" id="RHEA:15325"/>
        <dbReference type="ChEBI" id="CHEBI:57287"/>
        <dbReference type="ChEBI" id="CHEBI:57597"/>
        <dbReference type="ChEBI" id="CHEBI:57970"/>
        <dbReference type="ChEBI" id="CHEBI:58342"/>
        <dbReference type="EC" id="2.3.1.15"/>
    </reaction>
</comment>
<dbReference type="PANTHER" id="PTHR12563">
    <property type="entry name" value="GLYCEROL-3-PHOSPHATE ACYLTRANSFERASE"/>
    <property type="match status" value="1"/>
</dbReference>
<dbReference type="EC" id="2.3.1.15" evidence="3"/>
<dbReference type="GO" id="GO:0004366">
    <property type="term" value="F:glycerol-3-phosphate O-acyltransferase activity"/>
    <property type="evidence" value="ECO:0007669"/>
    <property type="project" value="UniProtKB-EC"/>
</dbReference>
<dbReference type="PANTHER" id="PTHR12563:SF17">
    <property type="entry name" value="DIHYDROXYACETONE PHOSPHATE ACYLTRANSFERASE"/>
    <property type="match status" value="1"/>
</dbReference>
<comment type="subcellular location">
    <subcellularLocation>
        <location evidence="1">Endomembrane system</location>
        <topology evidence="1">Peripheral membrane protein</topology>
    </subcellularLocation>
</comment>
<evidence type="ECO:0000256" key="6">
    <source>
        <dbReference type="SAM" id="Phobius"/>
    </source>
</evidence>
<reference evidence="8 9" key="1">
    <citation type="submission" date="2016-10" db="EMBL/GenBank/DDBJ databases">
        <authorList>
            <person name="de Groot N.N."/>
        </authorList>
    </citation>
    <scope>NUCLEOTIDE SEQUENCE [LARGE SCALE GENOMIC DNA]</scope>
    <source>
        <strain evidence="8 9">DSM 26915</strain>
    </source>
</reference>
<dbReference type="InterPro" id="IPR022284">
    <property type="entry name" value="GPAT/DHAPAT"/>
</dbReference>
<dbReference type="Pfam" id="PF01553">
    <property type="entry name" value="Acyltransferase"/>
    <property type="match status" value="1"/>
</dbReference>
<keyword evidence="8" id="KW-0012">Acyltransferase</keyword>
<dbReference type="AlphaFoldDB" id="A0A1H5U5W7"/>
<evidence type="ECO:0000259" key="7">
    <source>
        <dbReference type="SMART" id="SM00563"/>
    </source>
</evidence>
<gene>
    <name evidence="8" type="ORF">SAMN04488045_0857</name>
</gene>
<organism evidence="8 9">
    <name type="scientific">Thalassococcus halodurans</name>
    <dbReference type="NCBI Taxonomy" id="373675"/>
    <lineage>
        <taxon>Bacteria</taxon>
        <taxon>Pseudomonadati</taxon>
        <taxon>Pseudomonadota</taxon>
        <taxon>Alphaproteobacteria</taxon>
        <taxon>Rhodobacterales</taxon>
        <taxon>Roseobacteraceae</taxon>
        <taxon>Thalassococcus</taxon>
    </lineage>
</organism>
<dbReference type="GO" id="GO:0016024">
    <property type="term" value="P:CDP-diacylglycerol biosynthetic process"/>
    <property type="evidence" value="ECO:0007669"/>
    <property type="project" value="UniProtKB-UniPathway"/>
</dbReference>
<evidence type="ECO:0000256" key="3">
    <source>
        <dbReference type="ARBA" id="ARBA00013113"/>
    </source>
</evidence>
<feature type="transmembrane region" description="Helical" evidence="6">
    <location>
        <begin position="6"/>
        <end position="29"/>
    </location>
</feature>
<feature type="domain" description="Phospholipid/glycerol acyltransferase" evidence="7">
    <location>
        <begin position="151"/>
        <end position="274"/>
    </location>
</feature>
<dbReference type="InterPro" id="IPR002123">
    <property type="entry name" value="Plipid/glycerol_acylTrfase"/>
</dbReference>
<sequence>MTDPVTIPFWLFFLIVVFAGVTFASHFLFPSVRWFFRRRMERVVARLNERLETPIQPFKLTRRYDLIQRLLYDPAVNRAILEYADEEGVREDVAFEKARSYAREIVPAFSASAYFGVAIRAARALSHFLYDVEVSYRDESHLRDVNRDATVVFVMNHRSNMDYVLMTYLAADRSALSYAVGEWARIWPLSGLIRAMGAYFIRRKSRTALYRKVLERYVQLAIEGGVAQGIYPEGGLSLDGKLAPPKLGLLKYISEGARETGTPVVFVPVALNYDRVLEDTILINAASEGHRRFRSSVFKGLGFVVNQVWLKLTGRYKRFGRVAVRFGDPLALNTCPDKSVEDLSALLMDRIKEALPVLPVPFVCQQLLKSEILTEDELIQAAEMQLGSQLGNVASFVRGGIEILLRRKVIASTENGYLIEPDKVQLAEFYGNSIPISDG</sequence>
<dbReference type="SMART" id="SM00563">
    <property type="entry name" value="PlsC"/>
    <property type="match status" value="1"/>
</dbReference>
<proteinExistence type="predicted"/>